<gene>
    <name evidence="1" type="ORF">D9V28_00295</name>
</gene>
<reference evidence="1 2" key="1">
    <citation type="submission" date="2018-10" db="EMBL/GenBank/DDBJ databases">
        <authorList>
            <person name="Li J."/>
        </authorList>
    </citation>
    <scope>NUCLEOTIDE SEQUENCE [LARGE SCALE GENOMIC DNA]</scope>
    <source>
        <strain evidence="1 2">ZD1-4</strain>
    </source>
</reference>
<dbReference type="RefSeq" id="WP_121657746.1">
    <property type="nucleotide sequence ID" value="NZ_BMEK01000001.1"/>
</dbReference>
<sequence>MYGNSEQIRSRALELRGIATDLRDQAAVMLSAADADWVSTAAAKYAEEARQKAVQLRALADGADDAAQAVDDHAAAVDAMKAAIEDAANWLTDRWNAASNLVNNTVESLKEGAVRVFEFLGREVPPSLVAQAKNLVTGVPRLPEQGSVEWLDAAAHTKRNGWAE</sequence>
<organism evidence="1 2">
    <name type="scientific">Mycetocola zhadangensis</name>
    <dbReference type="NCBI Taxonomy" id="1164595"/>
    <lineage>
        <taxon>Bacteria</taxon>
        <taxon>Bacillati</taxon>
        <taxon>Actinomycetota</taxon>
        <taxon>Actinomycetes</taxon>
        <taxon>Micrococcales</taxon>
        <taxon>Microbacteriaceae</taxon>
        <taxon>Mycetocola</taxon>
    </lineage>
</organism>
<evidence type="ECO:0000313" key="2">
    <source>
        <dbReference type="Proteomes" id="UP000282460"/>
    </source>
</evidence>
<dbReference type="EMBL" id="RCWJ01000001">
    <property type="protein sequence ID" value="RLQ85373.1"/>
    <property type="molecule type" value="Genomic_DNA"/>
</dbReference>
<name>A0A3L7J453_9MICO</name>
<accession>A0A3L7J453</accession>
<dbReference type="OrthoDB" id="4825404at2"/>
<dbReference type="AlphaFoldDB" id="A0A3L7J453"/>
<evidence type="ECO:0000313" key="1">
    <source>
        <dbReference type="EMBL" id="RLQ85373.1"/>
    </source>
</evidence>
<proteinExistence type="predicted"/>
<comment type="caution">
    <text evidence="1">The sequence shown here is derived from an EMBL/GenBank/DDBJ whole genome shotgun (WGS) entry which is preliminary data.</text>
</comment>
<dbReference type="Proteomes" id="UP000282460">
    <property type="component" value="Unassembled WGS sequence"/>
</dbReference>
<protein>
    <submittedName>
        <fullName evidence="1">Uncharacterized protein</fullName>
    </submittedName>
</protein>
<keyword evidence="2" id="KW-1185">Reference proteome</keyword>